<feature type="domain" description="HTH tetR-type" evidence="5">
    <location>
        <begin position="11"/>
        <end position="71"/>
    </location>
</feature>
<dbReference type="Pfam" id="PF00440">
    <property type="entry name" value="TetR_N"/>
    <property type="match status" value="1"/>
</dbReference>
<evidence type="ECO:0000313" key="7">
    <source>
        <dbReference type="Proteomes" id="UP001165079"/>
    </source>
</evidence>
<reference evidence="6" key="1">
    <citation type="submission" date="2023-03" db="EMBL/GenBank/DDBJ databases">
        <title>Actinorhabdospora filicis NBRC 111898.</title>
        <authorList>
            <person name="Ichikawa N."/>
            <person name="Sato H."/>
            <person name="Tonouchi N."/>
        </authorList>
    </citation>
    <scope>NUCLEOTIDE SEQUENCE</scope>
    <source>
        <strain evidence="6">NBRC 111898</strain>
    </source>
</reference>
<dbReference type="PRINTS" id="PR00455">
    <property type="entry name" value="HTHTETR"/>
</dbReference>
<proteinExistence type="predicted"/>
<dbReference type="InterPro" id="IPR001647">
    <property type="entry name" value="HTH_TetR"/>
</dbReference>
<evidence type="ECO:0000256" key="1">
    <source>
        <dbReference type="ARBA" id="ARBA00023015"/>
    </source>
</evidence>
<keyword evidence="1" id="KW-0805">Transcription regulation</keyword>
<evidence type="ECO:0000256" key="4">
    <source>
        <dbReference type="PROSITE-ProRule" id="PRU00335"/>
    </source>
</evidence>
<dbReference type="AlphaFoldDB" id="A0A9W6SF05"/>
<keyword evidence="3" id="KW-0804">Transcription</keyword>
<keyword evidence="7" id="KW-1185">Reference proteome</keyword>
<dbReference type="RefSeq" id="WP_285661176.1">
    <property type="nucleotide sequence ID" value="NZ_BSTX01000001.1"/>
</dbReference>
<dbReference type="Proteomes" id="UP001165079">
    <property type="component" value="Unassembled WGS sequence"/>
</dbReference>
<feature type="DNA-binding region" description="H-T-H motif" evidence="4">
    <location>
        <begin position="34"/>
        <end position="53"/>
    </location>
</feature>
<organism evidence="6 7">
    <name type="scientific">Actinorhabdospora filicis</name>
    <dbReference type="NCBI Taxonomy" id="1785913"/>
    <lineage>
        <taxon>Bacteria</taxon>
        <taxon>Bacillati</taxon>
        <taxon>Actinomycetota</taxon>
        <taxon>Actinomycetes</taxon>
        <taxon>Micromonosporales</taxon>
        <taxon>Micromonosporaceae</taxon>
        <taxon>Actinorhabdospora</taxon>
    </lineage>
</organism>
<dbReference type="SUPFAM" id="SSF46689">
    <property type="entry name" value="Homeodomain-like"/>
    <property type="match status" value="1"/>
</dbReference>
<dbReference type="InterPro" id="IPR009057">
    <property type="entry name" value="Homeodomain-like_sf"/>
</dbReference>
<keyword evidence="2 4" id="KW-0238">DNA-binding</keyword>
<dbReference type="Gene3D" id="1.10.357.10">
    <property type="entry name" value="Tetracycline Repressor, domain 2"/>
    <property type="match status" value="1"/>
</dbReference>
<evidence type="ECO:0000313" key="6">
    <source>
        <dbReference type="EMBL" id="GLZ75974.1"/>
    </source>
</evidence>
<protein>
    <submittedName>
        <fullName evidence="6">TetR family transcriptional regulator</fullName>
    </submittedName>
</protein>
<dbReference type="PROSITE" id="PS50977">
    <property type="entry name" value="HTH_TETR_2"/>
    <property type="match status" value="1"/>
</dbReference>
<evidence type="ECO:0000256" key="3">
    <source>
        <dbReference type="ARBA" id="ARBA00023163"/>
    </source>
</evidence>
<accession>A0A9W6SF05</accession>
<dbReference type="PANTHER" id="PTHR30055">
    <property type="entry name" value="HTH-TYPE TRANSCRIPTIONAL REGULATOR RUTR"/>
    <property type="match status" value="1"/>
</dbReference>
<dbReference type="GO" id="GO:0003700">
    <property type="term" value="F:DNA-binding transcription factor activity"/>
    <property type="evidence" value="ECO:0007669"/>
    <property type="project" value="TreeGrafter"/>
</dbReference>
<sequence length="333" mass="35783">MGRLSRAEQQERNRERVLSAALEEFARLGYREAKIDAIAERAELTRGAVYSNFPGKRALYFAVLADLAERVPDPPSPPPDATVRDALGAVARARLAGTPVLAPERLRADLIPEVLADERTRLPFAQLLRLEAILLGLTLENLPPRAPRRVRLAETLLATLHGAVQLTAAPGFIEPFDIVSACEQMAGFVLTDQLDPPVWAEFAPKALPADQPTAHEDGIVAVLGLHRLEAVEDAFRAAPRGTEVTVLIVTGDPGELGQLARLHLAELRTTLLTAAHPKAFPPVRLILDPEGRRATELGATAVSDATEIAARVHHGRIVSIAEGRGAVWAVAAG</sequence>
<gene>
    <name evidence="6" type="ORF">Afil01_07810</name>
</gene>
<dbReference type="GO" id="GO:0000976">
    <property type="term" value="F:transcription cis-regulatory region binding"/>
    <property type="evidence" value="ECO:0007669"/>
    <property type="project" value="TreeGrafter"/>
</dbReference>
<dbReference type="EMBL" id="BSTX01000001">
    <property type="protein sequence ID" value="GLZ75974.1"/>
    <property type="molecule type" value="Genomic_DNA"/>
</dbReference>
<comment type="caution">
    <text evidence="6">The sequence shown here is derived from an EMBL/GenBank/DDBJ whole genome shotgun (WGS) entry which is preliminary data.</text>
</comment>
<evidence type="ECO:0000256" key="2">
    <source>
        <dbReference type="ARBA" id="ARBA00023125"/>
    </source>
</evidence>
<dbReference type="InterPro" id="IPR050109">
    <property type="entry name" value="HTH-type_TetR-like_transc_reg"/>
</dbReference>
<dbReference type="PANTHER" id="PTHR30055:SF234">
    <property type="entry name" value="HTH-TYPE TRANSCRIPTIONAL REGULATOR BETI"/>
    <property type="match status" value="1"/>
</dbReference>
<name>A0A9W6SF05_9ACTN</name>
<evidence type="ECO:0000259" key="5">
    <source>
        <dbReference type="PROSITE" id="PS50977"/>
    </source>
</evidence>